<evidence type="ECO:0000313" key="4">
    <source>
        <dbReference type="EMBL" id="MBU2664463.1"/>
    </source>
</evidence>
<keyword evidence="2" id="KW-0472">Membrane</keyword>
<dbReference type="InterPro" id="IPR002656">
    <property type="entry name" value="Acyl_transf_3_dom"/>
</dbReference>
<comment type="caution">
    <text evidence="4">The sequence shown here is derived from an EMBL/GenBank/DDBJ whole genome shotgun (WGS) entry which is preliminary data.</text>
</comment>
<evidence type="ECO:0000256" key="1">
    <source>
        <dbReference type="SAM" id="MobiDB-lite"/>
    </source>
</evidence>
<accession>A0ABS5YM38</accession>
<evidence type="ECO:0000259" key="3">
    <source>
        <dbReference type="Pfam" id="PF01757"/>
    </source>
</evidence>
<feature type="transmembrane region" description="Helical" evidence="2">
    <location>
        <begin position="210"/>
        <end position="227"/>
    </location>
</feature>
<keyword evidence="5" id="KW-1185">Reference proteome</keyword>
<feature type="transmembrane region" description="Helical" evidence="2">
    <location>
        <begin position="286"/>
        <end position="304"/>
    </location>
</feature>
<keyword evidence="2" id="KW-0812">Transmembrane</keyword>
<sequence>MRRLDWLDALRGLAAITVVWFHLSPQIIGLPAHLAIMRHVDLGKTAVLLFFLVSGYVIPMSLERHGDLRRFWIGRLTRIYPAYLATIALFAVLAAAGLLHWQASLRAETGAGLLAHLTMMPDLVGVRGVVRVFWTLTYEMVFYLVVTGLFAWRIHRHSTWYAAGLALVAWLPLPDALLANSMAGRRALGGVLALGMLLILMLIWRGRPKLAGLIGLGFLLVPLLNGHPTAAATVRSSQQALLLLAVMFAGTVVYRWQHAQSGPVASLTALTVVAVSLVGAQWTQRVWLANMIAVATIFLIAYAFRRRSMPRVLTGLGRISYSLYLLHVIVLFLLPRLVPDLGTQPFLIRLMTGLAYLLTVIGLAALAYRIVELPGLRLGRWVTRKIDSDHPPRTGPATERAAPRTGRGENARQSV</sequence>
<reference evidence="4 5" key="1">
    <citation type="submission" date="2021-06" db="EMBL/GenBank/DDBJ databases">
        <title>Actinoplanes lichenicola sp. nov., and Actinoplanes ovalisporus sp. nov., isolated from lichen in Thailand.</title>
        <authorList>
            <person name="Saeng-In P."/>
            <person name="Kanchanasin P."/>
            <person name="Yuki M."/>
            <person name="Kudo T."/>
            <person name="Ohkuma M."/>
            <person name="Phongsopitanun W."/>
            <person name="Tanasupawat S."/>
        </authorList>
    </citation>
    <scope>NUCLEOTIDE SEQUENCE [LARGE SCALE GENOMIC DNA]</scope>
    <source>
        <strain evidence="4 5">NBRC 110975</strain>
    </source>
</reference>
<keyword evidence="2" id="KW-1133">Transmembrane helix</keyword>
<gene>
    <name evidence="4" type="ORF">KOI35_13250</name>
</gene>
<evidence type="ECO:0000256" key="2">
    <source>
        <dbReference type="SAM" id="Phobius"/>
    </source>
</evidence>
<feature type="transmembrane region" description="Helical" evidence="2">
    <location>
        <begin position="159"/>
        <end position="177"/>
    </location>
</feature>
<feature type="transmembrane region" description="Helical" evidence="2">
    <location>
        <begin position="42"/>
        <end position="62"/>
    </location>
</feature>
<feature type="transmembrane region" description="Helical" evidence="2">
    <location>
        <begin position="316"/>
        <end position="334"/>
    </location>
</feature>
<feature type="transmembrane region" description="Helical" evidence="2">
    <location>
        <begin position="346"/>
        <end position="371"/>
    </location>
</feature>
<keyword evidence="4" id="KW-0808">Transferase</keyword>
<feature type="transmembrane region" description="Helical" evidence="2">
    <location>
        <begin position="263"/>
        <end position="280"/>
    </location>
</feature>
<name>A0ABS5YM38_9ACTN</name>
<dbReference type="InterPro" id="IPR050879">
    <property type="entry name" value="Acyltransferase_3"/>
</dbReference>
<feature type="transmembrane region" description="Helical" evidence="2">
    <location>
        <begin position="12"/>
        <end position="36"/>
    </location>
</feature>
<dbReference type="GO" id="GO:0016746">
    <property type="term" value="F:acyltransferase activity"/>
    <property type="evidence" value="ECO:0007669"/>
    <property type="project" value="UniProtKB-KW"/>
</dbReference>
<dbReference type="EMBL" id="JAHKKG010000004">
    <property type="protein sequence ID" value="MBU2664463.1"/>
    <property type="molecule type" value="Genomic_DNA"/>
</dbReference>
<dbReference type="Pfam" id="PF01757">
    <property type="entry name" value="Acyl_transf_3"/>
    <property type="match status" value="1"/>
</dbReference>
<feature type="transmembrane region" description="Helical" evidence="2">
    <location>
        <begin position="82"/>
        <end position="103"/>
    </location>
</feature>
<dbReference type="PANTHER" id="PTHR23028">
    <property type="entry name" value="ACETYLTRANSFERASE"/>
    <property type="match status" value="1"/>
</dbReference>
<feature type="domain" description="Acyltransferase 3" evidence="3">
    <location>
        <begin position="5"/>
        <end position="172"/>
    </location>
</feature>
<feature type="transmembrane region" description="Helical" evidence="2">
    <location>
        <begin position="239"/>
        <end position="256"/>
    </location>
</feature>
<feature type="compositionally biased region" description="Basic and acidic residues" evidence="1">
    <location>
        <begin position="406"/>
        <end position="415"/>
    </location>
</feature>
<protein>
    <submittedName>
        <fullName evidence="4">Acyltransferase</fullName>
    </submittedName>
</protein>
<feature type="transmembrane region" description="Helical" evidence="2">
    <location>
        <begin position="132"/>
        <end position="152"/>
    </location>
</feature>
<dbReference type="RefSeq" id="WP_215787102.1">
    <property type="nucleotide sequence ID" value="NZ_JAHKKG010000004.1"/>
</dbReference>
<keyword evidence="4" id="KW-0012">Acyltransferase</keyword>
<organism evidence="4 5">
    <name type="scientific">Paractinoplanes bogorensis</name>
    <dbReference type="NCBI Taxonomy" id="1610840"/>
    <lineage>
        <taxon>Bacteria</taxon>
        <taxon>Bacillati</taxon>
        <taxon>Actinomycetota</taxon>
        <taxon>Actinomycetes</taxon>
        <taxon>Micromonosporales</taxon>
        <taxon>Micromonosporaceae</taxon>
        <taxon>Paractinoplanes</taxon>
    </lineage>
</organism>
<evidence type="ECO:0000313" key="5">
    <source>
        <dbReference type="Proteomes" id="UP001519654"/>
    </source>
</evidence>
<proteinExistence type="predicted"/>
<feature type="transmembrane region" description="Helical" evidence="2">
    <location>
        <begin position="183"/>
        <end position="203"/>
    </location>
</feature>
<feature type="region of interest" description="Disordered" evidence="1">
    <location>
        <begin position="387"/>
        <end position="415"/>
    </location>
</feature>
<dbReference type="PANTHER" id="PTHR23028:SF53">
    <property type="entry name" value="ACYL_TRANSF_3 DOMAIN-CONTAINING PROTEIN"/>
    <property type="match status" value="1"/>
</dbReference>
<dbReference type="Proteomes" id="UP001519654">
    <property type="component" value="Unassembled WGS sequence"/>
</dbReference>